<keyword evidence="3" id="KW-1185">Reference proteome</keyword>
<dbReference type="GeneID" id="59334469"/>
<evidence type="ECO:0000313" key="2">
    <source>
        <dbReference type="EMBL" id="KAF6218106.1"/>
    </source>
</evidence>
<evidence type="ECO:0000313" key="3">
    <source>
        <dbReference type="Proteomes" id="UP000593566"/>
    </source>
</evidence>
<organism evidence="2 3">
    <name type="scientific">Letharia lupina</name>
    <dbReference type="NCBI Taxonomy" id="560253"/>
    <lineage>
        <taxon>Eukaryota</taxon>
        <taxon>Fungi</taxon>
        <taxon>Dikarya</taxon>
        <taxon>Ascomycota</taxon>
        <taxon>Pezizomycotina</taxon>
        <taxon>Lecanoromycetes</taxon>
        <taxon>OSLEUM clade</taxon>
        <taxon>Lecanoromycetidae</taxon>
        <taxon>Lecanorales</taxon>
        <taxon>Lecanorineae</taxon>
        <taxon>Parmeliaceae</taxon>
        <taxon>Letharia</taxon>
    </lineage>
</organism>
<dbReference type="EMBL" id="JACCJB010000023">
    <property type="protein sequence ID" value="KAF6218106.1"/>
    <property type="molecule type" value="Genomic_DNA"/>
</dbReference>
<dbReference type="AlphaFoldDB" id="A0A8H6F7R4"/>
<gene>
    <name evidence="2" type="ORF">HO133_006064</name>
</gene>
<proteinExistence type="predicted"/>
<reference evidence="2 3" key="1">
    <citation type="journal article" date="2020" name="Genomics">
        <title>Complete, high-quality genomes from long-read metagenomic sequencing of two wolf lichen thalli reveals enigmatic genome architecture.</title>
        <authorList>
            <person name="McKenzie S.K."/>
            <person name="Walston R.F."/>
            <person name="Allen J.L."/>
        </authorList>
    </citation>
    <scope>NUCLEOTIDE SEQUENCE [LARGE SCALE GENOMIC DNA]</scope>
    <source>
        <strain evidence="2">WasteWater1</strain>
    </source>
</reference>
<feature type="region of interest" description="Disordered" evidence="1">
    <location>
        <begin position="1"/>
        <end position="62"/>
    </location>
</feature>
<accession>A0A8H6F7R4</accession>
<evidence type="ECO:0000256" key="1">
    <source>
        <dbReference type="SAM" id="MobiDB-lite"/>
    </source>
</evidence>
<name>A0A8H6F7R4_9LECA</name>
<dbReference type="RefSeq" id="XP_037147541.1">
    <property type="nucleotide sequence ID" value="XM_037296967.1"/>
</dbReference>
<sequence>MDKVTETGLEVELPTGVQITPQPDENKYYMRGGESDHPGFVQSDQSNQSHADPEPFGWHQGQ</sequence>
<dbReference type="Proteomes" id="UP000593566">
    <property type="component" value="Unassembled WGS sequence"/>
</dbReference>
<comment type="caution">
    <text evidence="2">The sequence shown here is derived from an EMBL/GenBank/DDBJ whole genome shotgun (WGS) entry which is preliminary data.</text>
</comment>
<protein>
    <submittedName>
        <fullName evidence="2">Uncharacterized protein</fullName>
    </submittedName>
</protein>
<feature type="compositionally biased region" description="Basic and acidic residues" evidence="1">
    <location>
        <begin position="24"/>
        <end position="37"/>
    </location>
</feature>